<organism evidence="1">
    <name type="scientific">uncultured Chloroflexia bacterium</name>
    <dbReference type="NCBI Taxonomy" id="1672391"/>
    <lineage>
        <taxon>Bacteria</taxon>
        <taxon>Bacillati</taxon>
        <taxon>Chloroflexota</taxon>
        <taxon>Chloroflexia</taxon>
        <taxon>environmental samples</taxon>
    </lineage>
</organism>
<sequence>DLDFIRERFGDRRTALKFLCLLSLLFEKLDGRVSPR</sequence>
<name>A0A6J4J5I9_9CHLR</name>
<feature type="non-terminal residue" evidence="1">
    <location>
        <position position="1"/>
    </location>
</feature>
<dbReference type="EMBL" id="CADCTR010000882">
    <property type="protein sequence ID" value="CAA9269953.1"/>
    <property type="molecule type" value="Genomic_DNA"/>
</dbReference>
<proteinExistence type="predicted"/>
<accession>A0A6J4J5I9</accession>
<reference evidence="1" key="1">
    <citation type="submission" date="2020-02" db="EMBL/GenBank/DDBJ databases">
        <authorList>
            <person name="Meier V. D."/>
        </authorList>
    </citation>
    <scope>NUCLEOTIDE SEQUENCE</scope>
    <source>
        <strain evidence="1">AVDCRST_MAG93</strain>
    </source>
</reference>
<dbReference type="AlphaFoldDB" id="A0A6J4J5I9"/>
<gene>
    <name evidence="1" type="ORF">AVDCRST_MAG93-2590</name>
</gene>
<protein>
    <submittedName>
        <fullName evidence="1">Uncharacterized protein</fullName>
    </submittedName>
</protein>
<evidence type="ECO:0000313" key="1">
    <source>
        <dbReference type="EMBL" id="CAA9269953.1"/>
    </source>
</evidence>